<evidence type="ECO:0000256" key="2">
    <source>
        <dbReference type="ARBA" id="ARBA00012118"/>
    </source>
</evidence>
<sequence length="188" mass="20602">MSLDIVMGPMFAGKSSLAIQRLRREMYLNTKCCVITSALDTRYDSAGRSLQTHDEAGGYPAIGLKTLLEALTLVAFLDASFIVIDEAQFFPDLYEGVMIMVEGYKKKVLVVGLDGDSNRMPFEQIQKLISKADSCEKLTALCSMCKDGTPGIFSLRFASTEGQICVGGKDKYAAVCRKHYLGYHAKAS</sequence>
<keyword evidence="4" id="KW-0808">Transferase</keyword>
<dbReference type="PROSITE" id="PS00603">
    <property type="entry name" value="TK_CELLULAR_TYPE"/>
    <property type="match status" value="1"/>
</dbReference>
<evidence type="ECO:0000256" key="3">
    <source>
        <dbReference type="ARBA" id="ARBA00022634"/>
    </source>
</evidence>
<comment type="similarity">
    <text evidence="1">Belongs to the thymidine kinase family.</text>
</comment>
<protein>
    <recommendedName>
        <fullName evidence="2">thymidine kinase</fullName>
        <ecNumber evidence="2">2.7.1.21</ecNumber>
    </recommendedName>
</protein>
<dbReference type="CDD" id="cd00882">
    <property type="entry name" value="Ras_like_GTPase"/>
    <property type="match status" value="1"/>
</dbReference>
<dbReference type="InterPro" id="IPR001267">
    <property type="entry name" value="Thymidine_kinase"/>
</dbReference>
<dbReference type="GO" id="GO:0046104">
    <property type="term" value="P:thymidine metabolic process"/>
    <property type="evidence" value="ECO:0007669"/>
    <property type="project" value="TreeGrafter"/>
</dbReference>
<proteinExistence type="inferred from homology"/>
<dbReference type="EMBL" id="MN740441">
    <property type="protein sequence ID" value="QHU26474.1"/>
    <property type="molecule type" value="Genomic_DNA"/>
</dbReference>
<name>A0A6C0L9Z2_9ZZZZ</name>
<dbReference type="Gene3D" id="3.30.60.20">
    <property type="match status" value="1"/>
</dbReference>
<evidence type="ECO:0000256" key="5">
    <source>
        <dbReference type="ARBA" id="ARBA00022741"/>
    </source>
</evidence>
<dbReference type="GO" id="GO:0005524">
    <property type="term" value="F:ATP binding"/>
    <property type="evidence" value="ECO:0007669"/>
    <property type="project" value="UniProtKB-KW"/>
</dbReference>
<evidence type="ECO:0000256" key="4">
    <source>
        <dbReference type="ARBA" id="ARBA00022679"/>
    </source>
</evidence>
<dbReference type="GO" id="GO:0004797">
    <property type="term" value="F:thymidine kinase activity"/>
    <property type="evidence" value="ECO:0007669"/>
    <property type="project" value="UniProtKB-EC"/>
</dbReference>
<keyword evidence="6" id="KW-0418">Kinase</keyword>
<dbReference type="GO" id="GO:0071897">
    <property type="term" value="P:DNA biosynthetic process"/>
    <property type="evidence" value="ECO:0007669"/>
    <property type="project" value="UniProtKB-KW"/>
</dbReference>
<keyword evidence="3" id="KW-0237">DNA synthesis</keyword>
<dbReference type="InterPro" id="IPR020633">
    <property type="entry name" value="Thymidine_kinase_CS"/>
</dbReference>
<dbReference type="SUPFAM" id="SSF57716">
    <property type="entry name" value="Glucocorticoid receptor-like (DNA-binding domain)"/>
    <property type="match status" value="1"/>
</dbReference>
<evidence type="ECO:0000313" key="8">
    <source>
        <dbReference type="EMBL" id="QHU26474.1"/>
    </source>
</evidence>
<evidence type="ECO:0000256" key="6">
    <source>
        <dbReference type="ARBA" id="ARBA00022777"/>
    </source>
</evidence>
<evidence type="ECO:0000256" key="1">
    <source>
        <dbReference type="ARBA" id="ARBA00007587"/>
    </source>
</evidence>
<evidence type="ECO:0000256" key="7">
    <source>
        <dbReference type="ARBA" id="ARBA00022840"/>
    </source>
</evidence>
<dbReference type="InterPro" id="IPR027417">
    <property type="entry name" value="P-loop_NTPase"/>
</dbReference>
<dbReference type="SUPFAM" id="SSF52540">
    <property type="entry name" value="P-loop containing nucleoside triphosphate hydrolases"/>
    <property type="match status" value="1"/>
</dbReference>
<reference evidence="8" key="1">
    <citation type="journal article" date="2020" name="Nature">
        <title>Giant virus diversity and host interactions through global metagenomics.</title>
        <authorList>
            <person name="Schulz F."/>
            <person name="Roux S."/>
            <person name="Paez-Espino D."/>
            <person name="Jungbluth S."/>
            <person name="Walsh D.A."/>
            <person name="Denef V.J."/>
            <person name="McMahon K.D."/>
            <person name="Konstantinidis K.T."/>
            <person name="Eloe-Fadrosh E.A."/>
            <person name="Kyrpides N.C."/>
            <person name="Woyke T."/>
        </authorList>
    </citation>
    <scope>NUCLEOTIDE SEQUENCE</scope>
    <source>
        <strain evidence="8">GVMAG-M-3300027759-16</strain>
    </source>
</reference>
<dbReference type="PIRSF" id="PIRSF035805">
    <property type="entry name" value="TK_cell"/>
    <property type="match status" value="1"/>
</dbReference>
<organism evidence="8">
    <name type="scientific">viral metagenome</name>
    <dbReference type="NCBI Taxonomy" id="1070528"/>
    <lineage>
        <taxon>unclassified sequences</taxon>
        <taxon>metagenomes</taxon>
        <taxon>organismal metagenomes</taxon>
    </lineage>
</organism>
<keyword evidence="5" id="KW-0547">Nucleotide-binding</keyword>
<dbReference type="PANTHER" id="PTHR11441:SF0">
    <property type="entry name" value="THYMIDINE KINASE, CYTOSOLIC"/>
    <property type="match status" value="1"/>
</dbReference>
<keyword evidence="7" id="KW-0067">ATP-binding</keyword>
<dbReference type="PANTHER" id="PTHR11441">
    <property type="entry name" value="THYMIDINE KINASE"/>
    <property type="match status" value="1"/>
</dbReference>
<dbReference type="Pfam" id="PF00265">
    <property type="entry name" value="TK"/>
    <property type="match status" value="1"/>
</dbReference>
<dbReference type="EC" id="2.7.1.21" evidence="2"/>
<dbReference type="AlphaFoldDB" id="A0A6C0L9Z2"/>
<dbReference type="Gene3D" id="3.40.50.300">
    <property type="entry name" value="P-loop containing nucleotide triphosphate hydrolases"/>
    <property type="match status" value="1"/>
</dbReference>
<accession>A0A6C0L9Z2</accession>